<dbReference type="InterPro" id="IPR023753">
    <property type="entry name" value="FAD/NAD-binding_dom"/>
</dbReference>
<dbReference type="InterPro" id="IPR050982">
    <property type="entry name" value="Auxin_biosynth/cation_transpt"/>
</dbReference>
<dbReference type="SUPFAM" id="SSF51905">
    <property type="entry name" value="FAD/NAD(P)-binding domain"/>
    <property type="match status" value="1"/>
</dbReference>
<reference evidence="3 4" key="1">
    <citation type="submission" date="2018-06" db="EMBL/GenBank/DDBJ databases">
        <title>Complete Genomes of Monosporascus.</title>
        <authorList>
            <person name="Robinson A.J."/>
            <person name="Natvig D.O."/>
        </authorList>
    </citation>
    <scope>NUCLEOTIDE SEQUENCE [LARGE SCALE GENOMIC DNA]</scope>
    <source>
        <strain evidence="3 4">CBS 609.92</strain>
    </source>
</reference>
<feature type="domain" description="FAD/NAD(P)-binding" evidence="2">
    <location>
        <begin position="199"/>
        <end position="405"/>
    </location>
</feature>
<dbReference type="PANTHER" id="PTHR43539:SF68">
    <property type="entry name" value="FLAVIN-BINDING MONOOXYGENASE-LIKE PROTEIN (AFU_ORTHOLOGUE AFUA_4G09220)"/>
    <property type="match status" value="1"/>
</dbReference>
<organism evidence="3 4">
    <name type="scientific">Monosporascus cannonballus</name>
    <dbReference type="NCBI Taxonomy" id="155416"/>
    <lineage>
        <taxon>Eukaryota</taxon>
        <taxon>Fungi</taxon>
        <taxon>Dikarya</taxon>
        <taxon>Ascomycota</taxon>
        <taxon>Pezizomycotina</taxon>
        <taxon>Sordariomycetes</taxon>
        <taxon>Xylariomycetidae</taxon>
        <taxon>Xylariales</taxon>
        <taxon>Xylariales incertae sedis</taxon>
        <taxon>Monosporascus</taxon>
    </lineage>
</organism>
<evidence type="ECO:0000313" key="4">
    <source>
        <dbReference type="Proteomes" id="UP000294003"/>
    </source>
</evidence>
<gene>
    <name evidence="3" type="ORF">DL762_000013</name>
</gene>
<keyword evidence="4" id="KW-1185">Reference proteome</keyword>
<evidence type="ECO:0000256" key="1">
    <source>
        <dbReference type="ARBA" id="ARBA00023002"/>
    </source>
</evidence>
<sequence length="637" mass="69481">MAVNSPLHRGTEDAVVNNGVDQSKDILSLLPGKLPQSSLPADVEPADVARQFVASLPTLAVSQLKEDAIWRDTFALSGTMRTFYTDVTVLAAWQELIRDRGAKDFELFAPAVQQVKLDEQTQWIEGRFFFTAEKPIKTKCSGFLSICSTSDGGWKIWVIKTILEQIAGQADVDTMAPVGTPDGTVQAQINGSVDGLPYFDTVIVGGGMCGLATGGRLKALGVSYVCLEREQNLEDPWAKRYKSAKLHTVRNYAHMPFDRTFGPEFQEFLTKDEVAKGHADWAKRYGINVWLSTSLDTGKYDASSSLWILNITRDGRASQLQAKHLIFATGAGCHTPVVPPWADREKFGGKVIHSVNYHDADSWKGLRGIVVGAGNTGHDVASDMVAAGLSSVTMVQRSPTFVLPVENMMQRYKGTSLSPICLQDLPKLIFKTIGVYNDVIPTEISDRIWFSAPMSVGRLVSGKNFHRMAAETPERWEALAKAGFKADPFGDIQRAINVKLGGFYIDVGAGKLITDGQIKMKSDAVPVAYSETGLVFSDGSMVPADVIVLATGFLGNLKEHVSRLLGADVAERAGDCFGVDEEGELHGVFKPTGHPGLWYIGGGMGHSRYYSRFLALQIKADVMGTPFPVYSRHKHTL</sequence>
<dbReference type="Gene3D" id="3.50.50.60">
    <property type="entry name" value="FAD/NAD(P)-binding domain"/>
    <property type="match status" value="2"/>
</dbReference>
<dbReference type="Pfam" id="PF07992">
    <property type="entry name" value="Pyr_redox_2"/>
    <property type="match status" value="1"/>
</dbReference>
<protein>
    <recommendedName>
        <fullName evidence="2">FAD/NAD(P)-binding domain-containing protein</fullName>
    </recommendedName>
</protein>
<keyword evidence="1" id="KW-0560">Oxidoreductase</keyword>
<dbReference type="InterPro" id="IPR036188">
    <property type="entry name" value="FAD/NAD-bd_sf"/>
</dbReference>
<dbReference type="PRINTS" id="PR00411">
    <property type="entry name" value="PNDRDTASEI"/>
</dbReference>
<evidence type="ECO:0000259" key="2">
    <source>
        <dbReference type="Pfam" id="PF07992"/>
    </source>
</evidence>
<accession>A0ABY0HK81</accession>
<evidence type="ECO:0000313" key="3">
    <source>
        <dbReference type="EMBL" id="RYO95451.1"/>
    </source>
</evidence>
<dbReference type="Proteomes" id="UP000294003">
    <property type="component" value="Unassembled WGS sequence"/>
</dbReference>
<name>A0ABY0HK81_9PEZI</name>
<comment type="caution">
    <text evidence="3">The sequence shown here is derived from an EMBL/GenBank/DDBJ whole genome shotgun (WGS) entry which is preliminary data.</text>
</comment>
<proteinExistence type="predicted"/>
<dbReference type="PANTHER" id="PTHR43539">
    <property type="entry name" value="FLAVIN-BINDING MONOOXYGENASE-LIKE PROTEIN (AFU_ORTHOLOGUE AFUA_4G09220)"/>
    <property type="match status" value="1"/>
</dbReference>
<dbReference type="EMBL" id="QJNS01000001">
    <property type="protein sequence ID" value="RYO95451.1"/>
    <property type="molecule type" value="Genomic_DNA"/>
</dbReference>